<accession>B6H9A5</accession>
<name>B6H9A5_PENRW</name>
<dbReference type="AlphaFoldDB" id="B6H9A5"/>
<dbReference type="OrthoDB" id="10445342at2759"/>
<gene>
    <name evidence="1" type="ORF">Pc16g04950</name>
    <name evidence="1" type="ORF">PCH_Pc16g04950</name>
</gene>
<evidence type="ECO:0000313" key="2">
    <source>
        <dbReference type="Proteomes" id="UP000000724"/>
    </source>
</evidence>
<proteinExistence type="predicted"/>
<dbReference type="HOGENOM" id="CLU_1133905_0_0_1"/>
<reference evidence="1 2" key="1">
    <citation type="journal article" date="2008" name="Nat. Biotechnol.">
        <title>Genome sequencing and analysis of the filamentous fungus Penicillium chrysogenum.</title>
        <authorList>
            <person name="van den Berg M.A."/>
            <person name="Albang R."/>
            <person name="Albermann K."/>
            <person name="Badger J.H."/>
            <person name="Daran J.-M."/>
            <person name="Driessen A.J.M."/>
            <person name="Garcia-Estrada C."/>
            <person name="Fedorova N.D."/>
            <person name="Harris D.M."/>
            <person name="Heijne W.H.M."/>
            <person name="Joardar V.S."/>
            <person name="Kiel J.A.K.W."/>
            <person name="Kovalchuk A."/>
            <person name="Martin J.F."/>
            <person name="Nierman W.C."/>
            <person name="Nijland J.G."/>
            <person name="Pronk J.T."/>
            <person name="Roubos J.A."/>
            <person name="van der Klei I.J."/>
            <person name="van Peij N.N.M.E."/>
            <person name="Veenhuis M."/>
            <person name="von Doehren H."/>
            <person name="Wagner C."/>
            <person name="Wortman J.R."/>
            <person name="Bovenberg R.A.L."/>
        </authorList>
    </citation>
    <scope>NUCLEOTIDE SEQUENCE [LARGE SCALE GENOMIC DNA]</scope>
    <source>
        <strain evidence="2">ATCC 28089 / DSM 1075 / NRRL 1951 / Wisconsin 54-1255</strain>
    </source>
</reference>
<sequence length="245" mass="27627">MGRYPETRVSMHDLINKGKPTLEAKKIDLGCEGLGHAAWGCGAVDMFLRRGNCLSPPCFEVIRGLIDMFKSCRHIYSHVMIYSVSCSSRNAYKWMCGYHFLFSSRKALAQSLIQPTHYTTTDMYYKASPAPLKDYRRGCSDCTTGLGEYVIVTGVWPACTTSIVHTCRGQSHSEGTTYQFVPLSRRDRFNCMRVHGLVSLSHADIEMVFWSDYYCMKSPRPRVCMDVFMMGTIQGVKAVANMGIT</sequence>
<dbReference type="Proteomes" id="UP000000724">
    <property type="component" value="Contig Pc00c16"/>
</dbReference>
<evidence type="ECO:0000313" key="1">
    <source>
        <dbReference type="EMBL" id="CAP93165.1"/>
    </source>
</evidence>
<organism evidence="1 2">
    <name type="scientific">Penicillium rubens (strain ATCC 28089 / DSM 1075 / NRRL 1951 / Wisconsin 54-1255)</name>
    <name type="common">Penicillium chrysogenum</name>
    <dbReference type="NCBI Taxonomy" id="500485"/>
    <lineage>
        <taxon>Eukaryota</taxon>
        <taxon>Fungi</taxon>
        <taxon>Dikarya</taxon>
        <taxon>Ascomycota</taxon>
        <taxon>Pezizomycotina</taxon>
        <taxon>Eurotiomycetes</taxon>
        <taxon>Eurotiomycetidae</taxon>
        <taxon>Eurotiales</taxon>
        <taxon>Aspergillaceae</taxon>
        <taxon>Penicillium</taxon>
        <taxon>Penicillium chrysogenum species complex</taxon>
    </lineage>
</organism>
<keyword evidence="2" id="KW-1185">Reference proteome</keyword>
<dbReference type="OMA" id="WPACTTS"/>
<dbReference type="VEuPathDB" id="FungiDB:PCH_Pc16g04950"/>
<protein>
    <submittedName>
        <fullName evidence="1">Uncharacterized protein</fullName>
    </submittedName>
</protein>
<dbReference type="EMBL" id="AM920431">
    <property type="protein sequence ID" value="CAP93165.1"/>
    <property type="molecule type" value="Genomic_DNA"/>
</dbReference>